<evidence type="ECO:0000313" key="1">
    <source>
        <dbReference type="EMBL" id="RMX56728.1"/>
    </source>
</evidence>
<gene>
    <name evidence="1" type="ORF">pdam_00023687</name>
</gene>
<sequence>MGNKHEREGILFYVADLRKLATHCKLGGNLNEMLRDRLKRNKDEGEGILSYVEHARHCNDGGNLNETGLWTLKYADLKRLLSKAKPKYSKAVEVAIAMETSIGDASALQSELNSNPVLRVDKLTEQNKPILTKLAITPHCYRCESNQNPELHAVEVEVDAYEDNDIICVDLDVDGKPPKIELDSVWAVSIFSFDLYRQKFNRLTLKTYSGENIVPVGVLKIPVDYQTQRELLDLYVVKNKHPSFLGKDWLSTIRLAWCSIKLLQASLATLSPGERLNVMLNKYSDIFEKNWASLHQLMRS</sequence>
<keyword evidence="2" id="KW-1185">Reference proteome</keyword>
<evidence type="ECO:0000313" key="2">
    <source>
        <dbReference type="Proteomes" id="UP000275408"/>
    </source>
</evidence>
<comment type="caution">
    <text evidence="1">The sequence shown here is derived from an EMBL/GenBank/DDBJ whole genome shotgun (WGS) entry which is preliminary data.</text>
</comment>
<organism evidence="1 2">
    <name type="scientific">Pocillopora damicornis</name>
    <name type="common">Cauliflower coral</name>
    <name type="synonym">Millepora damicornis</name>
    <dbReference type="NCBI Taxonomy" id="46731"/>
    <lineage>
        <taxon>Eukaryota</taxon>
        <taxon>Metazoa</taxon>
        <taxon>Cnidaria</taxon>
        <taxon>Anthozoa</taxon>
        <taxon>Hexacorallia</taxon>
        <taxon>Scleractinia</taxon>
        <taxon>Astrocoeniina</taxon>
        <taxon>Pocilloporidae</taxon>
        <taxon>Pocillopora</taxon>
    </lineage>
</organism>
<dbReference type="AlphaFoldDB" id="A0A3M6UTS8"/>
<proteinExistence type="predicted"/>
<protein>
    <submittedName>
        <fullName evidence="1">Uncharacterized protein</fullName>
    </submittedName>
</protein>
<reference evidence="1 2" key="1">
    <citation type="journal article" date="2018" name="Sci. Rep.">
        <title>Comparative analysis of the Pocillopora damicornis genome highlights role of immune system in coral evolution.</title>
        <authorList>
            <person name="Cunning R."/>
            <person name="Bay R.A."/>
            <person name="Gillette P."/>
            <person name="Baker A.C."/>
            <person name="Traylor-Knowles N."/>
        </authorList>
    </citation>
    <scope>NUCLEOTIDE SEQUENCE [LARGE SCALE GENOMIC DNA]</scope>
    <source>
        <strain evidence="1">RSMAS</strain>
        <tissue evidence="1">Whole animal</tissue>
    </source>
</reference>
<accession>A0A3M6UTS8</accession>
<dbReference type="Proteomes" id="UP000275408">
    <property type="component" value="Unassembled WGS sequence"/>
</dbReference>
<dbReference type="EMBL" id="RCHS01000810">
    <property type="protein sequence ID" value="RMX56728.1"/>
    <property type="molecule type" value="Genomic_DNA"/>
</dbReference>
<name>A0A3M6UTS8_POCDA</name>